<keyword evidence="4" id="KW-1185">Reference proteome</keyword>
<evidence type="ECO:0000313" key="4">
    <source>
        <dbReference type="Proteomes" id="UP000257109"/>
    </source>
</evidence>
<feature type="non-terminal residue" evidence="3">
    <location>
        <position position="1"/>
    </location>
</feature>
<evidence type="ECO:0000256" key="1">
    <source>
        <dbReference type="SAM" id="MobiDB-lite"/>
    </source>
</evidence>
<accession>A0A371G7X9</accession>
<feature type="region of interest" description="Disordered" evidence="1">
    <location>
        <begin position="129"/>
        <end position="149"/>
    </location>
</feature>
<organism evidence="3 4">
    <name type="scientific">Mucuna pruriens</name>
    <name type="common">Velvet bean</name>
    <name type="synonym">Dolichos pruriens</name>
    <dbReference type="NCBI Taxonomy" id="157652"/>
    <lineage>
        <taxon>Eukaryota</taxon>
        <taxon>Viridiplantae</taxon>
        <taxon>Streptophyta</taxon>
        <taxon>Embryophyta</taxon>
        <taxon>Tracheophyta</taxon>
        <taxon>Spermatophyta</taxon>
        <taxon>Magnoliopsida</taxon>
        <taxon>eudicotyledons</taxon>
        <taxon>Gunneridae</taxon>
        <taxon>Pentapetalae</taxon>
        <taxon>rosids</taxon>
        <taxon>fabids</taxon>
        <taxon>Fabales</taxon>
        <taxon>Fabaceae</taxon>
        <taxon>Papilionoideae</taxon>
        <taxon>50 kb inversion clade</taxon>
        <taxon>NPAAA clade</taxon>
        <taxon>indigoferoid/millettioid clade</taxon>
        <taxon>Phaseoleae</taxon>
        <taxon>Mucuna</taxon>
    </lineage>
</organism>
<feature type="compositionally biased region" description="Polar residues" evidence="1">
    <location>
        <begin position="264"/>
        <end position="274"/>
    </location>
</feature>
<dbReference type="PANTHER" id="PTHR33223:SF10">
    <property type="entry name" value="AMINOTRANSFERASE-LIKE PLANT MOBILE DOMAIN-CONTAINING PROTEIN"/>
    <property type="match status" value="1"/>
</dbReference>
<feature type="compositionally biased region" description="Basic and acidic residues" evidence="1">
    <location>
        <begin position="244"/>
        <end position="255"/>
    </location>
</feature>
<feature type="region of interest" description="Disordered" evidence="1">
    <location>
        <begin position="241"/>
        <end position="304"/>
    </location>
</feature>
<feature type="compositionally biased region" description="Basic and acidic residues" evidence="1">
    <location>
        <begin position="294"/>
        <end position="304"/>
    </location>
</feature>
<proteinExistence type="predicted"/>
<evidence type="ECO:0000259" key="2">
    <source>
        <dbReference type="Pfam" id="PF03732"/>
    </source>
</evidence>
<dbReference type="OrthoDB" id="1740536at2759"/>
<name>A0A371G7X9_MUCPR</name>
<gene>
    <name evidence="3" type="ORF">CR513_32005</name>
</gene>
<comment type="caution">
    <text evidence="3">The sequence shown here is derived from an EMBL/GenBank/DDBJ whole genome shotgun (WGS) entry which is preliminary data.</text>
</comment>
<sequence length="304" mass="34529">MYISGGNDKLSCKLFPGTLRGVAMHWMTTLPARSIRTFNDLVGLFLSQFATNKTKRLEVANIFDIKQSRGESLKSYLARFNNATVQVDDPDLKFFGLKVGPFNDALALQRLASMEEIRARAEKHEAERIQVQEGSKHLARGRPQAPKRQVHGEHHAVLQHFTPLKEKKAQILREICHTKLLEFPQEVKGQVMGKSRGEWCDFHRASEHSTEECWTLGAQLESLVQRGHLGRYVYWVNQQTSGSRGDDRGYKAERPCRKHRERTQSPQPASTQFRGTIATILGGGSTIPPQSYGEGREKHRTREV</sequence>
<dbReference type="PANTHER" id="PTHR33223">
    <property type="entry name" value="CCHC-TYPE DOMAIN-CONTAINING PROTEIN"/>
    <property type="match status" value="1"/>
</dbReference>
<dbReference type="InterPro" id="IPR005162">
    <property type="entry name" value="Retrotrans_gag_dom"/>
</dbReference>
<feature type="domain" description="Retrotransposon gag" evidence="2">
    <location>
        <begin position="13"/>
        <end position="89"/>
    </location>
</feature>
<protein>
    <recommendedName>
        <fullName evidence="2">Retrotransposon gag domain-containing protein</fullName>
    </recommendedName>
</protein>
<dbReference type="Proteomes" id="UP000257109">
    <property type="component" value="Unassembled WGS sequence"/>
</dbReference>
<evidence type="ECO:0000313" key="3">
    <source>
        <dbReference type="EMBL" id="RDX86644.1"/>
    </source>
</evidence>
<dbReference type="AlphaFoldDB" id="A0A371G7X9"/>
<dbReference type="EMBL" id="QJKJ01006460">
    <property type="protein sequence ID" value="RDX86644.1"/>
    <property type="molecule type" value="Genomic_DNA"/>
</dbReference>
<reference evidence="3" key="1">
    <citation type="submission" date="2018-05" db="EMBL/GenBank/DDBJ databases">
        <title>Draft genome of Mucuna pruriens seed.</title>
        <authorList>
            <person name="Nnadi N.E."/>
            <person name="Vos R."/>
            <person name="Hasami M.H."/>
            <person name="Devisetty U.K."/>
            <person name="Aguiy J.C."/>
        </authorList>
    </citation>
    <scope>NUCLEOTIDE SEQUENCE [LARGE SCALE GENOMIC DNA]</scope>
    <source>
        <strain evidence="3">JCA_2017</strain>
    </source>
</reference>
<dbReference type="Pfam" id="PF03732">
    <property type="entry name" value="Retrotrans_gag"/>
    <property type="match status" value="1"/>
</dbReference>